<comment type="caution">
    <text evidence="1">The sequence shown here is derived from an EMBL/GenBank/DDBJ whole genome shotgun (WGS) entry which is preliminary data.</text>
</comment>
<proteinExistence type="predicted"/>
<dbReference type="AlphaFoldDB" id="A0A699J7Z5"/>
<name>A0A699J7Z5_TANCI</name>
<dbReference type="EMBL" id="BKCJ010381803">
    <property type="protein sequence ID" value="GFA18269.1"/>
    <property type="molecule type" value="Genomic_DNA"/>
</dbReference>
<evidence type="ECO:0000313" key="1">
    <source>
        <dbReference type="EMBL" id="GFA18269.1"/>
    </source>
</evidence>
<sequence length="80" mass="8984">MWTKTGGLMPYGMNEFNGVGDGILRDDIEPVSVFEVVESEDDDTQSQHKEELSKFECKAADNTLGHLQTAISTSLFEWRT</sequence>
<reference evidence="1" key="1">
    <citation type="journal article" date="2019" name="Sci. Rep.">
        <title>Draft genome of Tanacetum cinerariifolium, the natural source of mosquito coil.</title>
        <authorList>
            <person name="Yamashiro T."/>
            <person name="Shiraishi A."/>
            <person name="Satake H."/>
            <person name="Nakayama K."/>
        </authorList>
    </citation>
    <scope>NUCLEOTIDE SEQUENCE</scope>
</reference>
<gene>
    <name evidence="1" type="ORF">Tci_590241</name>
</gene>
<accession>A0A699J7Z5</accession>
<protein>
    <submittedName>
        <fullName evidence="1">Uncharacterized protein</fullName>
    </submittedName>
</protein>
<organism evidence="1">
    <name type="scientific">Tanacetum cinerariifolium</name>
    <name type="common">Dalmatian daisy</name>
    <name type="synonym">Chrysanthemum cinerariifolium</name>
    <dbReference type="NCBI Taxonomy" id="118510"/>
    <lineage>
        <taxon>Eukaryota</taxon>
        <taxon>Viridiplantae</taxon>
        <taxon>Streptophyta</taxon>
        <taxon>Embryophyta</taxon>
        <taxon>Tracheophyta</taxon>
        <taxon>Spermatophyta</taxon>
        <taxon>Magnoliopsida</taxon>
        <taxon>eudicotyledons</taxon>
        <taxon>Gunneridae</taxon>
        <taxon>Pentapetalae</taxon>
        <taxon>asterids</taxon>
        <taxon>campanulids</taxon>
        <taxon>Asterales</taxon>
        <taxon>Asteraceae</taxon>
        <taxon>Asteroideae</taxon>
        <taxon>Anthemideae</taxon>
        <taxon>Anthemidinae</taxon>
        <taxon>Tanacetum</taxon>
    </lineage>
</organism>